<protein>
    <submittedName>
        <fullName evidence="15">Sodium:solute symporter</fullName>
    </submittedName>
</protein>
<keyword evidence="9 14" id="KW-0472">Membrane</keyword>
<feature type="transmembrane region" description="Helical" evidence="14">
    <location>
        <begin position="489"/>
        <end position="509"/>
    </location>
</feature>
<evidence type="ECO:0000256" key="2">
    <source>
        <dbReference type="ARBA" id="ARBA00006434"/>
    </source>
</evidence>
<dbReference type="InterPro" id="IPR038377">
    <property type="entry name" value="Na/Glc_symporter_sf"/>
</dbReference>
<evidence type="ECO:0000256" key="10">
    <source>
        <dbReference type="ARBA" id="ARBA00023180"/>
    </source>
</evidence>
<evidence type="ECO:0000256" key="9">
    <source>
        <dbReference type="ARBA" id="ARBA00023136"/>
    </source>
</evidence>
<dbReference type="GO" id="GO:0098660">
    <property type="term" value="P:inorganic ion transmembrane transport"/>
    <property type="evidence" value="ECO:0007669"/>
    <property type="project" value="UniProtKB-ARBA"/>
</dbReference>
<feature type="transmembrane region" description="Helical" evidence="14">
    <location>
        <begin position="6"/>
        <end position="27"/>
    </location>
</feature>
<dbReference type="CDD" id="cd11495">
    <property type="entry name" value="SLC5sbd_NIS-like_u3"/>
    <property type="match status" value="1"/>
</dbReference>
<keyword evidence="8" id="KW-0406">Ion transport</keyword>
<dbReference type="InterPro" id="IPR001734">
    <property type="entry name" value="Na/solute_symporter"/>
</dbReference>
<feature type="transmembrane region" description="Helical" evidence="14">
    <location>
        <begin position="353"/>
        <end position="380"/>
    </location>
</feature>
<evidence type="ECO:0000256" key="1">
    <source>
        <dbReference type="ARBA" id="ARBA00004651"/>
    </source>
</evidence>
<evidence type="ECO:0000256" key="5">
    <source>
        <dbReference type="ARBA" id="ARBA00022692"/>
    </source>
</evidence>
<keyword evidence="10" id="KW-0325">Glycoprotein</keyword>
<dbReference type="RefSeq" id="WP_279295344.1">
    <property type="nucleotide sequence ID" value="NZ_JAOTIF010000001.1"/>
</dbReference>
<feature type="transmembrane region" description="Helical" evidence="14">
    <location>
        <begin position="232"/>
        <end position="250"/>
    </location>
</feature>
<dbReference type="PROSITE" id="PS50283">
    <property type="entry name" value="NA_SOLUT_SYMP_3"/>
    <property type="match status" value="1"/>
</dbReference>
<dbReference type="PROSITE" id="PS00456">
    <property type="entry name" value="NA_SOLUT_SYMP_1"/>
    <property type="match status" value="1"/>
</dbReference>
<dbReference type="GO" id="GO:0015293">
    <property type="term" value="F:symporter activity"/>
    <property type="evidence" value="ECO:0007669"/>
    <property type="project" value="TreeGrafter"/>
</dbReference>
<dbReference type="GO" id="GO:0006814">
    <property type="term" value="P:sodium ion transport"/>
    <property type="evidence" value="ECO:0007669"/>
    <property type="project" value="UniProtKB-KW"/>
</dbReference>
<reference evidence="15" key="2">
    <citation type="submission" date="2023-04" db="EMBL/GenBank/DDBJ databases">
        <title>Paracnuella aquatica gen. nov., sp. nov., a member of the family Chitinophagaceae isolated from a hot spring.</title>
        <authorList>
            <person name="Wang C."/>
        </authorList>
    </citation>
    <scope>NUCLEOTIDE SEQUENCE</scope>
    <source>
        <strain evidence="15">LB-8</strain>
    </source>
</reference>
<organism evidence="15 16">
    <name type="scientific">Paraflavisolibacter caeni</name>
    <dbReference type="NCBI Taxonomy" id="2982496"/>
    <lineage>
        <taxon>Bacteria</taxon>
        <taxon>Pseudomonadati</taxon>
        <taxon>Bacteroidota</taxon>
        <taxon>Chitinophagia</taxon>
        <taxon>Chitinophagales</taxon>
        <taxon>Chitinophagaceae</taxon>
        <taxon>Paraflavisolibacter</taxon>
    </lineage>
</organism>
<evidence type="ECO:0000256" key="6">
    <source>
        <dbReference type="ARBA" id="ARBA00022989"/>
    </source>
</evidence>
<evidence type="ECO:0000313" key="15">
    <source>
        <dbReference type="EMBL" id="MCU7547900.1"/>
    </source>
</evidence>
<keyword evidence="6 14" id="KW-1133">Transmembrane helix</keyword>
<gene>
    <name evidence="15" type="ORF">OCK74_02185</name>
</gene>
<evidence type="ECO:0000256" key="13">
    <source>
        <dbReference type="RuleBase" id="RU362091"/>
    </source>
</evidence>
<accession>A0A9X2XSX5</accession>
<evidence type="ECO:0000256" key="4">
    <source>
        <dbReference type="ARBA" id="ARBA00022475"/>
    </source>
</evidence>
<dbReference type="GO" id="GO:0005886">
    <property type="term" value="C:plasma membrane"/>
    <property type="evidence" value="ECO:0007669"/>
    <property type="project" value="UniProtKB-SubCell"/>
</dbReference>
<keyword evidence="11" id="KW-0739">Sodium transport</keyword>
<feature type="transmembrane region" description="Helical" evidence="14">
    <location>
        <begin position="185"/>
        <end position="202"/>
    </location>
</feature>
<feature type="transmembrane region" description="Helical" evidence="14">
    <location>
        <begin position="458"/>
        <end position="477"/>
    </location>
</feature>
<dbReference type="InterPro" id="IPR051163">
    <property type="entry name" value="Sodium:Solute_Symporter_SSF"/>
</dbReference>
<keyword evidence="7" id="KW-0915">Sodium</keyword>
<dbReference type="PANTHER" id="PTHR42985:SF32">
    <property type="entry name" value="SODIUM IODIDE SYMPORTER"/>
    <property type="match status" value="1"/>
</dbReference>
<feature type="transmembrane region" description="Helical" evidence="14">
    <location>
        <begin position="118"/>
        <end position="141"/>
    </location>
</feature>
<feature type="transmembrane region" description="Helical" evidence="14">
    <location>
        <begin position="77"/>
        <end position="98"/>
    </location>
</feature>
<keyword evidence="3" id="KW-0813">Transport</keyword>
<dbReference type="NCBIfam" id="TIGR00813">
    <property type="entry name" value="sss"/>
    <property type="match status" value="1"/>
</dbReference>
<keyword evidence="16" id="KW-1185">Reference proteome</keyword>
<keyword evidence="5 14" id="KW-0812">Transmembrane</keyword>
<evidence type="ECO:0000313" key="16">
    <source>
        <dbReference type="Proteomes" id="UP001155483"/>
    </source>
</evidence>
<evidence type="ECO:0000256" key="11">
    <source>
        <dbReference type="ARBA" id="ARBA00023201"/>
    </source>
</evidence>
<evidence type="ECO:0000256" key="7">
    <source>
        <dbReference type="ARBA" id="ARBA00023053"/>
    </source>
</evidence>
<dbReference type="GO" id="GO:0015075">
    <property type="term" value="F:monoatomic ion transmembrane transporter activity"/>
    <property type="evidence" value="ECO:0007669"/>
    <property type="project" value="UniProtKB-ARBA"/>
</dbReference>
<comment type="caution">
    <text evidence="15">The sequence shown here is derived from an EMBL/GenBank/DDBJ whole genome shotgun (WGS) entry which is preliminary data.</text>
</comment>
<evidence type="ECO:0000256" key="8">
    <source>
        <dbReference type="ARBA" id="ARBA00023065"/>
    </source>
</evidence>
<dbReference type="AlphaFoldDB" id="A0A9X2XSX5"/>
<evidence type="ECO:0000256" key="12">
    <source>
        <dbReference type="ARBA" id="ARBA00036099"/>
    </source>
</evidence>
<dbReference type="Gene3D" id="1.20.1730.10">
    <property type="entry name" value="Sodium/glucose cotransporter"/>
    <property type="match status" value="1"/>
</dbReference>
<dbReference type="InterPro" id="IPR018212">
    <property type="entry name" value="Na/solute_symporter_CS"/>
</dbReference>
<feature type="transmembrane region" description="Helical" evidence="14">
    <location>
        <begin position="153"/>
        <end position="173"/>
    </location>
</feature>
<reference evidence="15" key="1">
    <citation type="submission" date="2022-09" db="EMBL/GenBank/DDBJ databases">
        <authorList>
            <person name="Yuan C."/>
            <person name="Ke Z."/>
        </authorList>
    </citation>
    <scope>NUCLEOTIDE SEQUENCE</scope>
    <source>
        <strain evidence="15">LB-8</strain>
    </source>
</reference>
<evidence type="ECO:0000256" key="14">
    <source>
        <dbReference type="SAM" id="Phobius"/>
    </source>
</evidence>
<evidence type="ECO:0000256" key="3">
    <source>
        <dbReference type="ARBA" id="ARBA00022448"/>
    </source>
</evidence>
<comment type="catalytic activity">
    <reaction evidence="12">
        <text>iodide(out) + 2 Na(+)(out) = iodide(in) + 2 Na(+)(in)</text>
        <dbReference type="Rhea" id="RHEA:71207"/>
        <dbReference type="ChEBI" id="CHEBI:16382"/>
        <dbReference type="ChEBI" id="CHEBI:29101"/>
    </reaction>
</comment>
<comment type="subcellular location">
    <subcellularLocation>
        <location evidence="1">Cell membrane</location>
        <topology evidence="1">Multi-pass membrane protein</topology>
    </subcellularLocation>
</comment>
<feature type="transmembrane region" description="Helical" evidence="14">
    <location>
        <begin position="401"/>
        <end position="423"/>
    </location>
</feature>
<feature type="transmembrane region" description="Helical" evidence="14">
    <location>
        <begin position="271"/>
        <end position="296"/>
    </location>
</feature>
<dbReference type="Pfam" id="PF00474">
    <property type="entry name" value="SSF"/>
    <property type="match status" value="1"/>
</dbReference>
<dbReference type="Proteomes" id="UP001155483">
    <property type="component" value="Unassembled WGS sequence"/>
</dbReference>
<feature type="transmembrane region" description="Helical" evidence="14">
    <location>
        <begin position="429"/>
        <end position="451"/>
    </location>
</feature>
<name>A0A9X2XSX5_9BACT</name>
<feature type="transmembrane region" description="Helical" evidence="14">
    <location>
        <begin position="39"/>
        <end position="57"/>
    </location>
</feature>
<dbReference type="EMBL" id="JAOTIF010000001">
    <property type="protein sequence ID" value="MCU7547900.1"/>
    <property type="molecule type" value="Genomic_DNA"/>
</dbReference>
<proteinExistence type="inferred from homology"/>
<sequence length="523" mass="56949">MNRLPVIDIVIIVVYFLSMILMGIYLGRKNKSTAQFTTASGKIPGWAIGLSLFGTYLSSNTFIGNPGKAFGGNWNSFVFTLTLPVAAFIAAKFLIPFFRKTGEVSAYEHFEKTFGPWARTYTVVCFLLTQLARTGTIFLGVGLTLNALTGVDIRMIILITGAVVTVYTVMGGMEAVIWTEVVQSIIKTVGAILVLVLVIWGVRGGVSEIYHNSITGDKLSLGSFQPDFTRDTFWVVFLYGVLINLTNFGVDQNYVQRYHTAANVKEASKSLWLCVYMYLPSSLMFFVIGTCLFTYYHQHPDMLLHVKQQVAAIKLGTGATAEAIAAKAAVLTDAEIGDKVLPHFIVHKVPSGIVGLIFAAILSAAMGTISSGFNSSATIYMLDIHKRYINKNITDQQQLRILYIATIVIGLLATAVGVSIIGVNSVLDLWWKLSGIFAGGMLGIFSLSMIARHAGRSTAMIAVITGTLIIIWMTFSQTGSFPPMLRNPLHANMTIVVGALSIFLTGVALQKQHKSPLNLKKSI</sequence>
<keyword evidence="4" id="KW-1003">Cell membrane</keyword>
<dbReference type="PANTHER" id="PTHR42985">
    <property type="entry name" value="SODIUM-COUPLED MONOCARBOXYLATE TRANSPORTER"/>
    <property type="match status" value="1"/>
</dbReference>
<comment type="similarity">
    <text evidence="2 13">Belongs to the sodium:solute symporter (SSF) (TC 2.A.21) family.</text>
</comment>